<dbReference type="Proteomes" id="UP000001067">
    <property type="component" value="Unassembled WGS sequence"/>
</dbReference>
<gene>
    <name evidence="2" type="ORF">PTT_13400</name>
</gene>
<sequence>MQKEEKDMRDDGDVDNDLGDRYIVTYSVASACSGSDSDAADTDAEMTPATEEKKSEDVVANDTSESAKELKNAKINEIDAHMVENLPGSSDEEVVFKGRVAPLKKKSVREKSQNRSSEKARNLRKHTRRDESPKKNMPNDHAEHEQEPPEPDDQYKSFNYYYPSAPYSGGYQPYLQTGQAYTPGYFSTFHPSYATPYGYPTIPYQGTYAQAEPPLQPETYEHTGTHVGINIDSSNMRNPAAPEAQTASSSRNKYQVRKKTENTSETKAFQNGNGKERLFTHGNGAELPKDAFLPRGGTDRATDEIPVNSEDISRRHVRFETTRPGNHVQKLRHRESKPSQSTGKASKVHTNPSRRRPKKFGVRFVHSFGETRRVASPATALWGSSKSSVLTPKYSKDNMCLNAPGIGGEARFLILRLFRQVKDAFRKHHFDGYHVEPGTVIRCDGSSSRNVDNLQLSATFVCFPYVAIRRHHQSLPHNGKKYPTKSMLQILYPYESTTHQEPAPSFCRDIPQAEEHAMFVPQCWAVTVGSEYVITCGELDSESMIGSSVLVVQPVEHLPLVTGDWFPDTGSLPDASKAMPLQDLTPAKVRLEPHRRGTTKNIDANAQGKGIHGSSDIQLFGGLRIDDFFLGYDAQDFPDIPTSASEASDNVNNLTIIQDTSGLRKQEFPGFSHEKDAMIENDERDMIDACATALPPSVVSGFSDADPSEDFHDPVLLDTGSLAEVNSDRTKEEVAKQEASVLSMLEILEVPRMTTQYLESFCSCMSYIIKLWETAPLEDRRRQHAILVIGAKHSLCQHVT</sequence>
<proteinExistence type="predicted"/>
<feature type="region of interest" description="Disordered" evidence="1">
    <location>
        <begin position="235"/>
        <end position="268"/>
    </location>
</feature>
<evidence type="ECO:0000313" key="2">
    <source>
        <dbReference type="EMBL" id="EFQ90082.1"/>
    </source>
</evidence>
<dbReference type="AlphaFoldDB" id="E3RW03"/>
<dbReference type="OrthoDB" id="10660171at2759"/>
<feature type="compositionally biased region" description="Basic and acidic residues" evidence="1">
    <location>
        <begin position="109"/>
        <end position="121"/>
    </location>
</feature>
<reference evidence="2 3" key="1">
    <citation type="journal article" date="2010" name="Genome Biol.">
        <title>A first genome assembly of the barley fungal pathogen Pyrenophora teres f. teres.</title>
        <authorList>
            <person name="Ellwood S.R."/>
            <person name="Liu Z."/>
            <person name="Syme R.A."/>
            <person name="Lai Z."/>
            <person name="Hane J.K."/>
            <person name="Keiper F."/>
            <person name="Moffat C.S."/>
            <person name="Oliver R.P."/>
            <person name="Friesen T.L."/>
        </authorList>
    </citation>
    <scope>NUCLEOTIDE SEQUENCE [LARGE SCALE GENOMIC DNA]</scope>
    <source>
        <strain evidence="2 3">0-1</strain>
    </source>
</reference>
<dbReference type="PROSITE" id="PS51257">
    <property type="entry name" value="PROKAR_LIPOPROTEIN"/>
    <property type="match status" value="1"/>
</dbReference>
<feature type="compositionally biased region" description="Basic and acidic residues" evidence="1">
    <location>
        <begin position="128"/>
        <end position="147"/>
    </location>
</feature>
<protein>
    <submittedName>
        <fullName evidence="2">Uncharacterized protein</fullName>
    </submittedName>
</protein>
<organism evidence="3">
    <name type="scientific">Pyrenophora teres f. teres (strain 0-1)</name>
    <name type="common">Barley net blotch fungus</name>
    <name type="synonym">Drechslera teres f. teres</name>
    <dbReference type="NCBI Taxonomy" id="861557"/>
    <lineage>
        <taxon>Eukaryota</taxon>
        <taxon>Fungi</taxon>
        <taxon>Dikarya</taxon>
        <taxon>Ascomycota</taxon>
        <taxon>Pezizomycotina</taxon>
        <taxon>Dothideomycetes</taxon>
        <taxon>Pleosporomycetidae</taxon>
        <taxon>Pleosporales</taxon>
        <taxon>Pleosporineae</taxon>
        <taxon>Pleosporaceae</taxon>
        <taxon>Pyrenophora</taxon>
    </lineage>
</organism>
<keyword evidence="3" id="KW-1185">Reference proteome</keyword>
<feature type="region of interest" description="Disordered" evidence="1">
    <location>
        <begin position="319"/>
        <end position="359"/>
    </location>
</feature>
<evidence type="ECO:0000313" key="3">
    <source>
        <dbReference type="Proteomes" id="UP000001067"/>
    </source>
</evidence>
<feature type="region of interest" description="Disordered" evidence="1">
    <location>
        <begin position="281"/>
        <end position="304"/>
    </location>
</feature>
<evidence type="ECO:0000256" key="1">
    <source>
        <dbReference type="SAM" id="MobiDB-lite"/>
    </source>
</evidence>
<feature type="region of interest" description="Disordered" evidence="1">
    <location>
        <begin position="84"/>
        <end position="159"/>
    </location>
</feature>
<feature type="region of interest" description="Disordered" evidence="1">
    <location>
        <begin position="31"/>
        <end position="69"/>
    </location>
</feature>
<dbReference type="EMBL" id="GL535356">
    <property type="protein sequence ID" value="EFQ90082.1"/>
    <property type="molecule type" value="Genomic_DNA"/>
</dbReference>
<name>E3RW03_PYRTT</name>
<feature type="compositionally biased region" description="Polar residues" evidence="1">
    <location>
        <begin position="338"/>
        <end position="351"/>
    </location>
</feature>
<accession>E3RW03</accession>
<dbReference type="KEGG" id="pte:PTT_13400"/>
<dbReference type="HOGENOM" id="CLU_351651_0_0_1"/>